<dbReference type="GO" id="GO:0004650">
    <property type="term" value="F:polygalacturonase activity"/>
    <property type="evidence" value="ECO:0007669"/>
    <property type="project" value="InterPro"/>
</dbReference>
<dbReference type="OrthoDB" id="1046782at2759"/>
<feature type="domain" description="Rhamnogalacturonase A/B/Epimerase-like pectate lyase" evidence="2">
    <location>
        <begin position="62"/>
        <end position="280"/>
    </location>
</feature>
<evidence type="ECO:0000259" key="2">
    <source>
        <dbReference type="Pfam" id="PF12708"/>
    </source>
</evidence>
<feature type="signal peptide" evidence="1">
    <location>
        <begin position="1"/>
        <end position="18"/>
    </location>
</feature>
<name>A0A5C3R3C5_9AGAR</name>
<dbReference type="PANTHER" id="PTHR33928:SF2">
    <property type="entry name" value="PECTATE LYASE SUPERFAMILY PROTEIN DOMAIN-CONTAINING PROTEIN-RELATED"/>
    <property type="match status" value="1"/>
</dbReference>
<evidence type="ECO:0000313" key="4">
    <source>
        <dbReference type="Proteomes" id="UP000305067"/>
    </source>
</evidence>
<evidence type="ECO:0000256" key="1">
    <source>
        <dbReference type="SAM" id="SignalP"/>
    </source>
</evidence>
<dbReference type="CDD" id="cd23668">
    <property type="entry name" value="GH55_beta13glucanase-like"/>
    <property type="match status" value="1"/>
</dbReference>
<keyword evidence="1" id="KW-0732">Signal</keyword>
<protein>
    <submittedName>
        <fullName evidence="3">Exo-beta-1-3-glucanase</fullName>
    </submittedName>
</protein>
<proteinExistence type="predicted"/>
<dbReference type="Pfam" id="PF12708">
    <property type="entry name" value="Pect-lyase_RHGA_epim"/>
    <property type="match status" value="2"/>
</dbReference>
<dbReference type="InterPro" id="IPR024535">
    <property type="entry name" value="RHGA/B-epi-like_pectate_lyase"/>
</dbReference>
<keyword evidence="4" id="KW-1185">Reference proteome</keyword>
<dbReference type="EMBL" id="ML178814">
    <property type="protein sequence ID" value="TFL07690.1"/>
    <property type="molecule type" value="Genomic_DNA"/>
</dbReference>
<gene>
    <name evidence="3" type="ORF">BDV98DRAFT_497549</name>
</gene>
<dbReference type="AlphaFoldDB" id="A0A5C3R3C5"/>
<dbReference type="InterPro" id="IPR012334">
    <property type="entry name" value="Pectin_lyas_fold"/>
</dbReference>
<dbReference type="STRING" id="1884261.A0A5C3R3C5"/>
<feature type="chain" id="PRO_5022809163" evidence="1">
    <location>
        <begin position="19"/>
        <end position="765"/>
    </location>
</feature>
<dbReference type="InterPro" id="IPR011050">
    <property type="entry name" value="Pectin_lyase_fold/virulence"/>
</dbReference>
<reference evidence="3 4" key="1">
    <citation type="journal article" date="2019" name="Nat. Ecol. Evol.">
        <title>Megaphylogeny resolves global patterns of mushroom evolution.</title>
        <authorList>
            <person name="Varga T."/>
            <person name="Krizsan K."/>
            <person name="Foldi C."/>
            <person name="Dima B."/>
            <person name="Sanchez-Garcia M."/>
            <person name="Sanchez-Ramirez S."/>
            <person name="Szollosi G.J."/>
            <person name="Szarkandi J.G."/>
            <person name="Papp V."/>
            <person name="Albert L."/>
            <person name="Andreopoulos W."/>
            <person name="Angelini C."/>
            <person name="Antonin V."/>
            <person name="Barry K.W."/>
            <person name="Bougher N.L."/>
            <person name="Buchanan P."/>
            <person name="Buyck B."/>
            <person name="Bense V."/>
            <person name="Catcheside P."/>
            <person name="Chovatia M."/>
            <person name="Cooper J."/>
            <person name="Damon W."/>
            <person name="Desjardin D."/>
            <person name="Finy P."/>
            <person name="Geml J."/>
            <person name="Haridas S."/>
            <person name="Hughes K."/>
            <person name="Justo A."/>
            <person name="Karasinski D."/>
            <person name="Kautmanova I."/>
            <person name="Kiss B."/>
            <person name="Kocsube S."/>
            <person name="Kotiranta H."/>
            <person name="LaButti K.M."/>
            <person name="Lechner B.E."/>
            <person name="Liimatainen K."/>
            <person name="Lipzen A."/>
            <person name="Lukacs Z."/>
            <person name="Mihaltcheva S."/>
            <person name="Morgado L.N."/>
            <person name="Niskanen T."/>
            <person name="Noordeloos M.E."/>
            <person name="Ohm R.A."/>
            <person name="Ortiz-Santana B."/>
            <person name="Ovrebo C."/>
            <person name="Racz N."/>
            <person name="Riley R."/>
            <person name="Savchenko A."/>
            <person name="Shiryaev A."/>
            <person name="Soop K."/>
            <person name="Spirin V."/>
            <person name="Szebenyi C."/>
            <person name="Tomsovsky M."/>
            <person name="Tulloss R.E."/>
            <person name="Uehling J."/>
            <person name="Grigoriev I.V."/>
            <person name="Vagvolgyi C."/>
            <person name="Papp T."/>
            <person name="Martin F.M."/>
            <person name="Miettinen O."/>
            <person name="Hibbett D.S."/>
            <person name="Nagy L.G."/>
        </authorList>
    </citation>
    <scope>NUCLEOTIDE SEQUENCE [LARGE SCALE GENOMIC DNA]</scope>
    <source>
        <strain evidence="3 4">CBS 309.79</strain>
    </source>
</reference>
<dbReference type="Gene3D" id="2.160.20.10">
    <property type="entry name" value="Single-stranded right-handed beta-helix, Pectin lyase-like"/>
    <property type="match status" value="2"/>
</dbReference>
<dbReference type="Proteomes" id="UP000305067">
    <property type="component" value="Unassembled WGS sequence"/>
</dbReference>
<dbReference type="InterPro" id="IPR039279">
    <property type="entry name" value="QRT3-like"/>
</dbReference>
<organism evidence="3 4">
    <name type="scientific">Pterulicium gracile</name>
    <dbReference type="NCBI Taxonomy" id="1884261"/>
    <lineage>
        <taxon>Eukaryota</taxon>
        <taxon>Fungi</taxon>
        <taxon>Dikarya</taxon>
        <taxon>Basidiomycota</taxon>
        <taxon>Agaricomycotina</taxon>
        <taxon>Agaricomycetes</taxon>
        <taxon>Agaricomycetidae</taxon>
        <taxon>Agaricales</taxon>
        <taxon>Pleurotineae</taxon>
        <taxon>Pterulaceae</taxon>
        <taxon>Pterulicium</taxon>
    </lineage>
</organism>
<feature type="domain" description="Rhamnogalacturonase A/B/Epimerase-like pectate lyase" evidence="2">
    <location>
        <begin position="413"/>
        <end position="476"/>
    </location>
</feature>
<evidence type="ECO:0000313" key="3">
    <source>
        <dbReference type="EMBL" id="TFL07690.1"/>
    </source>
</evidence>
<dbReference type="PANTHER" id="PTHR33928">
    <property type="entry name" value="POLYGALACTURONASE QRT3"/>
    <property type="match status" value="1"/>
</dbReference>
<accession>A0A5C3R3C5</accession>
<sequence length="765" mass="82013">MLFSAITAALASFSAVAAQLGSSCSAPLGPGRAGANDPYWLETIQHQGISAFHNNPSGYQVFRNVKDFGAIGDGIADDTAAINAAFSSGGRCGYGCNSQTTTPAVVYFPTGTYRVTSPLIMYYYTHIIGDAKNLPTILAAPNFAGMAMIDADPYDNQGNSWWVNQNNFFRSIRNIQFDTRLTPAGSTTTGLHWQVSQATSLINLVFHMTPGSNHQGIWQENGSGGYMGDLVFHGGKYAMWLGNQQFTVKNVVINDAITGIYMHWNWGWVFQKVTFNNCRTTAVEMQTGGTTLETQTAASLAFIDVEVNNTPAFIRTTISRENISGGSLVLNNIKLASVPVAVGTNAGQTLLEGGSRTIASWAQGNHWQGENFTGFSRGEIPAPVKAASLLGPDGKIFTKLHPQYEDYSLDQVVSVRSEGARGDGRTDDTAALKAIFAKYSGCKIIFFDAGTYIVTETITIPAGTQMIGEAWSVIAAKGPAFGNVDSPTVAVRAGAPGSQGVMEISDIMFSSIGPTPGAIILEWNIKESTQGSAGMWDAHVRLGGSAGTNLDLTNCLEGTQKPECAAASLGLHIKDGSTGYFEATWIWLADHDLDIDGETRITIFAGRGLLSESKGPVWLIGTGSEHFVLYQYNMDNAADHYMGIIQTETPYFQPTPAAPAPYTPDASRFKDPANYPGGSAWGLVIKQSRNILVFGAGLYSFFSSYTQDCLETWNCQSNMVSVDSASTNVNILSLNTVAVVNQINNGVPQSQNRNAFSSTVTSWKP</sequence>
<dbReference type="SUPFAM" id="SSF51126">
    <property type="entry name" value="Pectin lyase-like"/>
    <property type="match status" value="2"/>
</dbReference>
<dbReference type="FunFam" id="2.160.20.10:FF:000049">
    <property type="entry name" value="Putative exo-beta-1,3-glucanase"/>
    <property type="match status" value="1"/>
</dbReference>